<dbReference type="InterPro" id="IPR005894">
    <property type="entry name" value="DrrA"/>
</dbReference>
<dbReference type="Proteomes" id="UP000002484">
    <property type="component" value="Chromosome"/>
</dbReference>
<evidence type="ECO:0000256" key="10">
    <source>
        <dbReference type="SAM" id="MobiDB-lite"/>
    </source>
</evidence>
<dbReference type="EMBL" id="CP002299">
    <property type="protein sequence ID" value="ADP84290.1"/>
    <property type="molecule type" value="Genomic_DNA"/>
</dbReference>
<dbReference type="PROSITE" id="PS50893">
    <property type="entry name" value="ABC_TRANSPORTER_2"/>
    <property type="match status" value="1"/>
</dbReference>
<evidence type="ECO:0000256" key="9">
    <source>
        <dbReference type="ARBA" id="ARBA00049985"/>
    </source>
</evidence>
<dbReference type="STRING" id="298654.FraEuI1c_6306"/>
<gene>
    <name evidence="12" type="ordered locus">FraEuI1c_6306</name>
</gene>
<keyword evidence="7" id="KW-0472">Membrane</keyword>
<dbReference type="GO" id="GO:1900753">
    <property type="term" value="P:doxorubicin transport"/>
    <property type="evidence" value="ECO:0007669"/>
    <property type="project" value="InterPro"/>
</dbReference>
<dbReference type="InterPro" id="IPR025302">
    <property type="entry name" value="DrrA1/2-like_C"/>
</dbReference>
<evidence type="ECO:0000313" key="13">
    <source>
        <dbReference type="Proteomes" id="UP000002484"/>
    </source>
</evidence>
<dbReference type="PROSITE" id="PS00211">
    <property type="entry name" value="ABC_TRANSPORTER_1"/>
    <property type="match status" value="1"/>
</dbReference>
<accession>E3J4M6</accession>
<dbReference type="AlphaFoldDB" id="E3J4M6"/>
<name>E3J4M6_PSEI1</name>
<dbReference type="GO" id="GO:0046677">
    <property type="term" value="P:response to antibiotic"/>
    <property type="evidence" value="ECO:0007669"/>
    <property type="project" value="UniProtKB-KW"/>
</dbReference>
<keyword evidence="4" id="KW-0547">Nucleotide-binding</keyword>
<dbReference type="KEGG" id="fri:FraEuI1c_6306"/>
<feature type="compositionally biased region" description="Low complexity" evidence="10">
    <location>
        <begin position="90"/>
        <end position="101"/>
    </location>
</feature>
<protein>
    <submittedName>
        <fullName evidence="12">Daunorubicin resistance ABC transporter ATPase subunit</fullName>
    </submittedName>
</protein>
<evidence type="ECO:0000256" key="1">
    <source>
        <dbReference type="ARBA" id="ARBA00004413"/>
    </source>
</evidence>
<dbReference type="GO" id="GO:0005524">
    <property type="term" value="F:ATP binding"/>
    <property type="evidence" value="ECO:0007669"/>
    <property type="project" value="UniProtKB-KW"/>
</dbReference>
<reference evidence="12 13" key="1">
    <citation type="submission" date="2010-10" db="EMBL/GenBank/DDBJ databases">
        <title>Complete sequence of Frankia sp. EuI1c.</title>
        <authorList>
            <consortium name="US DOE Joint Genome Institute"/>
            <person name="Lucas S."/>
            <person name="Copeland A."/>
            <person name="Lapidus A."/>
            <person name="Cheng J.-F."/>
            <person name="Bruce D."/>
            <person name="Goodwin L."/>
            <person name="Pitluck S."/>
            <person name="Chertkov O."/>
            <person name="Detter J.C."/>
            <person name="Han C."/>
            <person name="Tapia R."/>
            <person name="Land M."/>
            <person name="Hauser L."/>
            <person name="Jeffries C."/>
            <person name="Kyrpides N."/>
            <person name="Ivanova N."/>
            <person name="Mikhailova N."/>
            <person name="Beauchemin N."/>
            <person name="Sen A."/>
            <person name="Sur S.A."/>
            <person name="Gtari M."/>
            <person name="Wall L."/>
            <person name="Tisa L."/>
            <person name="Woyke T."/>
        </authorList>
    </citation>
    <scope>NUCLEOTIDE SEQUENCE [LARGE SCALE GENOMIC DNA]</scope>
    <source>
        <strain evidence="13">DSM 45817 / CECT 9037 / EuI1c</strain>
    </source>
</reference>
<comment type="subcellular location">
    <subcellularLocation>
        <location evidence="1">Cell membrane</location>
        <topology evidence="1">Peripheral membrane protein</topology>
        <orientation evidence="1">Cytoplasmic side</orientation>
    </subcellularLocation>
</comment>
<dbReference type="PANTHER" id="PTHR42711">
    <property type="entry name" value="ABC TRANSPORTER ATP-BINDING PROTEIN"/>
    <property type="match status" value="1"/>
</dbReference>
<evidence type="ECO:0000259" key="11">
    <source>
        <dbReference type="PROSITE" id="PS50893"/>
    </source>
</evidence>
<dbReference type="eggNOG" id="COG1131">
    <property type="taxonomic scope" value="Bacteria"/>
</dbReference>
<organism evidence="12 13">
    <name type="scientific">Pseudofrankia inefficax (strain DSM 45817 / CECT 9037 / DDB 130130 / EuI1c)</name>
    <name type="common">Frankia inefficax</name>
    <dbReference type="NCBI Taxonomy" id="298654"/>
    <lineage>
        <taxon>Bacteria</taxon>
        <taxon>Bacillati</taxon>
        <taxon>Actinomycetota</taxon>
        <taxon>Actinomycetes</taxon>
        <taxon>Frankiales</taxon>
        <taxon>Frankiaceae</taxon>
        <taxon>Pseudofrankia</taxon>
    </lineage>
</organism>
<dbReference type="InParanoid" id="E3J4M6"/>
<dbReference type="PANTHER" id="PTHR42711:SF19">
    <property type="entry name" value="DOXORUBICIN RESISTANCE ATP-BINDING PROTEIN DRRA"/>
    <property type="match status" value="1"/>
</dbReference>
<feature type="domain" description="ABC transporter" evidence="11">
    <location>
        <begin position="177"/>
        <end position="414"/>
    </location>
</feature>
<dbReference type="HOGENOM" id="CLU_000604_1_2_11"/>
<evidence type="ECO:0000256" key="5">
    <source>
        <dbReference type="ARBA" id="ARBA00022840"/>
    </source>
</evidence>
<dbReference type="Pfam" id="PF00005">
    <property type="entry name" value="ABC_tran"/>
    <property type="match status" value="1"/>
</dbReference>
<feature type="compositionally biased region" description="Low complexity" evidence="10">
    <location>
        <begin position="1"/>
        <end position="14"/>
    </location>
</feature>
<dbReference type="InterPro" id="IPR017871">
    <property type="entry name" value="ABC_transporter-like_CS"/>
</dbReference>
<evidence type="ECO:0000256" key="3">
    <source>
        <dbReference type="ARBA" id="ARBA00022475"/>
    </source>
</evidence>
<feature type="compositionally biased region" description="Acidic residues" evidence="10">
    <location>
        <begin position="67"/>
        <end position="84"/>
    </location>
</feature>
<dbReference type="InterPro" id="IPR003593">
    <property type="entry name" value="AAA+_ATPase"/>
</dbReference>
<dbReference type="InterPro" id="IPR050763">
    <property type="entry name" value="ABC_transporter_ATP-binding"/>
</dbReference>
<dbReference type="Pfam" id="PF13732">
    <property type="entry name" value="DrrA1-3_C"/>
    <property type="match status" value="1"/>
</dbReference>
<evidence type="ECO:0000256" key="7">
    <source>
        <dbReference type="ARBA" id="ARBA00023136"/>
    </source>
</evidence>
<dbReference type="GO" id="GO:0016887">
    <property type="term" value="F:ATP hydrolysis activity"/>
    <property type="evidence" value="ECO:0007669"/>
    <property type="project" value="InterPro"/>
</dbReference>
<dbReference type="NCBIfam" id="TIGR01188">
    <property type="entry name" value="drrA"/>
    <property type="match status" value="1"/>
</dbReference>
<feature type="region of interest" description="Disordered" evidence="10">
    <location>
        <begin position="1"/>
        <end position="101"/>
    </location>
</feature>
<evidence type="ECO:0000256" key="2">
    <source>
        <dbReference type="ARBA" id="ARBA00022448"/>
    </source>
</evidence>
<keyword evidence="8" id="KW-0046">Antibiotic resistance</keyword>
<keyword evidence="5" id="KW-0067">ATP-binding</keyword>
<dbReference type="SMART" id="SM00382">
    <property type="entry name" value="AAA"/>
    <property type="match status" value="1"/>
</dbReference>
<keyword evidence="2" id="KW-0813">Transport</keyword>
<dbReference type="InterPro" id="IPR003439">
    <property type="entry name" value="ABC_transporter-like_ATP-bd"/>
</dbReference>
<keyword evidence="6" id="KW-1278">Translocase</keyword>
<comment type="similarity">
    <text evidence="9">Belongs to the ABC transporter superfamily. Drug exporter-1 (DrugE1) (TC 3.A.1.105) family.</text>
</comment>
<evidence type="ECO:0000313" key="12">
    <source>
        <dbReference type="EMBL" id="ADP84290.1"/>
    </source>
</evidence>
<evidence type="ECO:0000256" key="6">
    <source>
        <dbReference type="ARBA" id="ARBA00022967"/>
    </source>
</evidence>
<proteinExistence type="inferred from homology"/>
<evidence type="ECO:0000256" key="8">
    <source>
        <dbReference type="ARBA" id="ARBA00023251"/>
    </source>
</evidence>
<dbReference type="GO" id="GO:0043215">
    <property type="term" value="P:daunorubicin transport"/>
    <property type="evidence" value="ECO:0007669"/>
    <property type="project" value="InterPro"/>
</dbReference>
<dbReference type="Gene3D" id="3.40.50.300">
    <property type="entry name" value="P-loop containing nucleotide triphosphate hydrolases"/>
    <property type="match status" value="1"/>
</dbReference>
<dbReference type="SUPFAM" id="SSF52540">
    <property type="entry name" value="P-loop containing nucleoside triphosphate hydrolases"/>
    <property type="match status" value="1"/>
</dbReference>
<keyword evidence="3" id="KW-1003">Cell membrane</keyword>
<keyword evidence="13" id="KW-1185">Reference proteome</keyword>
<sequence length="500" mass="51843">MTTTRPARKPAPTAVSATPTIEPGPTAPDEGDSPAPAAEDVTPAGGSQPAAEAEPDQPEALNPAADPEPDPTDDAEPSAEADPPDEAKPAAEAVADPVDGVDPVAEAEPELVDRAEPVAEAVPDPVEGVEAVAEAVPELVEDGPVDGAEPVAETAADPDPTGEAPVVFAAVEPVWAIDAVDLVKTYRGRRRADPPVQAVRGITLRVRAGTIFGLLGPNGAGKSTTVRMLATLTRPDAGSATVAGHDLLRHPWEVRRSIGIVPQRSGADPDATGRENLLLQGRLYGLGGAELARRADELLDRFGLADAAGRLARTYSGGMLRRLDVAIGLVSRPAVLFLDEPTTGLDPEARAVMWAEIEALTADGLSILLTTHYLEEADRLASRVAIIENGQVVVEGTPDELKSELHGDAVELELTATPDARQVEALRIRLAALPGVGEVTFTGRAVRARVDGGAAILPALFAAVDGAGLATAAATVARPSLDDVYLRHVGHRFGRQEEVA</sequence>
<dbReference type="InterPro" id="IPR027417">
    <property type="entry name" value="P-loop_NTPase"/>
</dbReference>
<evidence type="ECO:0000256" key="4">
    <source>
        <dbReference type="ARBA" id="ARBA00022741"/>
    </source>
</evidence>
<dbReference type="GO" id="GO:0005886">
    <property type="term" value="C:plasma membrane"/>
    <property type="evidence" value="ECO:0007669"/>
    <property type="project" value="UniProtKB-SubCell"/>
</dbReference>
<feature type="compositionally biased region" description="Low complexity" evidence="10">
    <location>
        <begin position="48"/>
        <end position="65"/>
    </location>
</feature>